<name>A0AAV8SZP9_9ROSI</name>
<proteinExistence type="predicted"/>
<dbReference type="Proteomes" id="UP001159364">
    <property type="component" value="Linkage Group LG07"/>
</dbReference>
<dbReference type="PANTHER" id="PTHR47449">
    <property type="entry name" value="GLYCEROPHOSPHODIESTER PHOSPHODIESTERASE GDPD4"/>
    <property type="match status" value="1"/>
</dbReference>
<evidence type="ECO:0000256" key="3">
    <source>
        <dbReference type="ARBA" id="ARBA00047512"/>
    </source>
</evidence>
<dbReference type="GO" id="GO:0006629">
    <property type="term" value="P:lipid metabolic process"/>
    <property type="evidence" value="ECO:0007669"/>
    <property type="project" value="InterPro"/>
</dbReference>
<evidence type="ECO:0000256" key="1">
    <source>
        <dbReference type="ARBA" id="ARBA00012247"/>
    </source>
</evidence>
<dbReference type="PANTHER" id="PTHR47449:SF2">
    <property type="entry name" value="GLYCEROPHOSPHODIESTER PHOSPHODIESTERASE GDPD4"/>
    <property type="match status" value="1"/>
</dbReference>
<dbReference type="InterPro" id="IPR017946">
    <property type="entry name" value="PLC-like_Pdiesterase_TIM-brl"/>
</dbReference>
<evidence type="ECO:0000313" key="7">
    <source>
        <dbReference type="Proteomes" id="UP001159364"/>
    </source>
</evidence>
<dbReference type="GO" id="GO:0006071">
    <property type="term" value="P:glycerol metabolic process"/>
    <property type="evidence" value="ECO:0007669"/>
    <property type="project" value="UniProtKB-KW"/>
</dbReference>
<dbReference type="SUPFAM" id="SSF51695">
    <property type="entry name" value="PLC-like phosphodiesterases"/>
    <property type="match status" value="1"/>
</dbReference>
<evidence type="ECO:0000313" key="6">
    <source>
        <dbReference type="EMBL" id="KAJ8759480.1"/>
    </source>
</evidence>
<comment type="caution">
    <text evidence="6">The sequence shown here is derived from an EMBL/GenBank/DDBJ whole genome shotgun (WGS) entry which is preliminary data.</text>
</comment>
<dbReference type="Pfam" id="PF03009">
    <property type="entry name" value="GDPD"/>
    <property type="match status" value="1"/>
</dbReference>
<dbReference type="CDD" id="cd08556">
    <property type="entry name" value="GDPD"/>
    <property type="match status" value="1"/>
</dbReference>
<evidence type="ECO:0000256" key="2">
    <source>
        <dbReference type="ARBA" id="ARBA00022798"/>
    </source>
</evidence>
<feature type="domain" description="GP-PDE" evidence="5">
    <location>
        <begin position="80"/>
        <end position="317"/>
    </location>
</feature>
<evidence type="ECO:0000256" key="4">
    <source>
        <dbReference type="SAM" id="Phobius"/>
    </source>
</evidence>
<accession>A0AAV8SZP9</accession>
<sequence length="333" mass="37275">MAISGRIGAARRQPAALLRRPIGHGDPRRHRRLPRFRLSLGIIIISLVFIALLPPIFFHFRLRRIHKLQLRKCGWLNDPPLVCAHGGDSTNAFPNSMAAYGLALRSKVDCIEIDVSRSNDGVLFALHDRDLQRITGNATSKVGKYSMKEISELDVPHPQEFNDKKIPTIEDALKLISGSVRHVILDAKVGPPSYEKGLANDILSVVERARCKNCIIWAKSDTLARDVIKLSSNITVGYIVMIDPNTGVRSNLLRMKGAGVVGVYHLLIDETLVRILHRRKKKVFAWTVDDIDSMHKMLSDKVDAVVTSNPSLLHKIMYDIRTECLEEGFSLQG</sequence>
<keyword evidence="4" id="KW-1133">Transmembrane helix</keyword>
<comment type="catalytic activity">
    <reaction evidence="3">
        <text>a sn-glycero-3-phosphodiester + H2O = an alcohol + sn-glycerol 3-phosphate + H(+)</text>
        <dbReference type="Rhea" id="RHEA:12969"/>
        <dbReference type="ChEBI" id="CHEBI:15377"/>
        <dbReference type="ChEBI" id="CHEBI:15378"/>
        <dbReference type="ChEBI" id="CHEBI:30879"/>
        <dbReference type="ChEBI" id="CHEBI:57597"/>
        <dbReference type="ChEBI" id="CHEBI:83408"/>
        <dbReference type="EC" id="3.1.4.46"/>
    </reaction>
</comment>
<reference evidence="6 7" key="1">
    <citation type="submission" date="2021-09" db="EMBL/GenBank/DDBJ databases">
        <title>Genomic insights and catalytic innovation underlie evolution of tropane alkaloids biosynthesis.</title>
        <authorList>
            <person name="Wang Y.-J."/>
            <person name="Tian T."/>
            <person name="Huang J.-P."/>
            <person name="Huang S.-X."/>
        </authorList>
    </citation>
    <scope>NUCLEOTIDE SEQUENCE [LARGE SCALE GENOMIC DNA]</scope>
    <source>
        <strain evidence="6">KIB-2018</strain>
        <tissue evidence="6">Leaf</tissue>
    </source>
</reference>
<protein>
    <recommendedName>
        <fullName evidence="1">glycerophosphodiester phosphodiesterase</fullName>
        <ecNumber evidence="1">3.1.4.46</ecNumber>
    </recommendedName>
</protein>
<dbReference type="InterPro" id="IPR030395">
    <property type="entry name" value="GP_PDE_dom"/>
</dbReference>
<keyword evidence="2" id="KW-0319">Glycerol metabolism</keyword>
<dbReference type="EMBL" id="JAIWQS010000007">
    <property type="protein sequence ID" value="KAJ8759480.1"/>
    <property type="molecule type" value="Genomic_DNA"/>
</dbReference>
<dbReference type="Gene3D" id="3.20.20.190">
    <property type="entry name" value="Phosphatidylinositol (PI) phosphodiesterase"/>
    <property type="match status" value="1"/>
</dbReference>
<dbReference type="EC" id="3.1.4.46" evidence="1"/>
<dbReference type="InterPro" id="IPR044236">
    <property type="entry name" value="GDPD4"/>
</dbReference>
<dbReference type="AlphaFoldDB" id="A0AAV8SZP9"/>
<dbReference type="PROSITE" id="PS51704">
    <property type="entry name" value="GP_PDE"/>
    <property type="match status" value="1"/>
</dbReference>
<dbReference type="GO" id="GO:0008889">
    <property type="term" value="F:glycerophosphodiester phosphodiesterase activity"/>
    <property type="evidence" value="ECO:0007669"/>
    <property type="project" value="UniProtKB-EC"/>
</dbReference>
<feature type="transmembrane region" description="Helical" evidence="4">
    <location>
        <begin position="38"/>
        <end position="60"/>
    </location>
</feature>
<organism evidence="6 7">
    <name type="scientific">Erythroxylum novogranatense</name>
    <dbReference type="NCBI Taxonomy" id="1862640"/>
    <lineage>
        <taxon>Eukaryota</taxon>
        <taxon>Viridiplantae</taxon>
        <taxon>Streptophyta</taxon>
        <taxon>Embryophyta</taxon>
        <taxon>Tracheophyta</taxon>
        <taxon>Spermatophyta</taxon>
        <taxon>Magnoliopsida</taxon>
        <taxon>eudicotyledons</taxon>
        <taxon>Gunneridae</taxon>
        <taxon>Pentapetalae</taxon>
        <taxon>rosids</taxon>
        <taxon>fabids</taxon>
        <taxon>Malpighiales</taxon>
        <taxon>Erythroxylaceae</taxon>
        <taxon>Erythroxylum</taxon>
    </lineage>
</organism>
<keyword evidence="4" id="KW-0812">Transmembrane</keyword>
<evidence type="ECO:0000259" key="5">
    <source>
        <dbReference type="PROSITE" id="PS51704"/>
    </source>
</evidence>
<keyword evidence="4" id="KW-0472">Membrane</keyword>
<keyword evidence="7" id="KW-1185">Reference proteome</keyword>
<gene>
    <name evidence="6" type="ORF">K2173_007093</name>
</gene>